<evidence type="ECO:0000256" key="1">
    <source>
        <dbReference type="SAM" id="MobiDB-lite"/>
    </source>
</evidence>
<dbReference type="EMBL" id="KQ458833">
    <property type="protein sequence ID" value="KPJ04918.1"/>
    <property type="molecule type" value="Genomic_DNA"/>
</dbReference>
<proteinExistence type="predicted"/>
<organism evidence="2 3">
    <name type="scientific">Papilio xuthus</name>
    <name type="common">Asian swallowtail butterfly</name>
    <dbReference type="NCBI Taxonomy" id="66420"/>
    <lineage>
        <taxon>Eukaryota</taxon>
        <taxon>Metazoa</taxon>
        <taxon>Ecdysozoa</taxon>
        <taxon>Arthropoda</taxon>
        <taxon>Hexapoda</taxon>
        <taxon>Insecta</taxon>
        <taxon>Pterygota</taxon>
        <taxon>Neoptera</taxon>
        <taxon>Endopterygota</taxon>
        <taxon>Lepidoptera</taxon>
        <taxon>Glossata</taxon>
        <taxon>Ditrysia</taxon>
        <taxon>Papilionoidea</taxon>
        <taxon>Papilionidae</taxon>
        <taxon>Papilioninae</taxon>
        <taxon>Papilio</taxon>
    </lineage>
</organism>
<reference evidence="2 3" key="1">
    <citation type="journal article" date="2015" name="Nat. Commun.">
        <title>Outbred genome sequencing and CRISPR/Cas9 gene editing in butterflies.</title>
        <authorList>
            <person name="Li X."/>
            <person name="Fan D."/>
            <person name="Zhang W."/>
            <person name="Liu G."/>
            <person name="Zhang L."/>
            <person name="Zhao L."/>
            <person name="Fang X."/>
            <person name="Chen L."/>
            <person name="Dong Y."/>
            <person name="Chen Y."/>
            <person name="Ding Y."/>
            <person name="Zhao R."/>
            <person name="Feng M."/>
            <person name="Zhu Y."/>
            <person name="Feng Y."/>
            <person name="Jiang X."/>
            <person name="Zhu D."/>
            <person name="Xiang H."/>
            <person name="Feng X."/>
            <person name="Li S."/>
            <person name="Wang J."/>
            <person name="Zhang G."/>
            <person name="Kronforst M.R."/>
            <person name="Wang W."/>
        </authorList>
    </citation>
    <scope>NUCLEOTIDE SEQUENCE [LARGE SCALE GENOMIC DNA]</scope>
    <source>
        <strain evidence="2">Ya'a_city_454_Px</strain>
        <tissue evidence="2">Whole body</tissue>
    </source>
</reference>
<protein>
    <submittedName>
        <fullName evidence="2">Uncharacterized protein</fullName>
    </submittedName>
</protein>
<sequence>MSLKNLQIFQPLNREKNRFVTPLKAPPSALSRHISKSAETLVATTRCGKEIKSRKARSTEQPGSGGLPPLAHNWPDDVSLRSRSRNGR</sequence>
<accession>A0A0N1PHD6</accession>
<evidence type="ECO:0000313" key="3">
    <source>
        <dbReference type="Proteomes" id="UP000053268"/>
    </source>
</evidence>
<gene>
    <name evidence="2" type="ORF">RR46_00782</name>
</gene>
<dbReference type="AlphaFoldDB" id="A0A0N1PHD6"/>
<evidence type="ECO:0000313" key="2">
    <source>
        <dbReference type="EMBL" id="KPJ04918.1"/>
    </source>
</evidence>
<feature type="region of interest" description="Disordered" evidence="1">
    <location>
        <begin position="49"/>
        <end position="88"/>
    </location>
</feature>
<keyword evidence="3" id="KW-1185">Reference proteome</keyword>
<name>A0A0N1PHD6_PAPXU</name>
<dbReference type="Proteomes" id="UP000053268">
    <property type="component" value="Unassembled WGS sequence"/>
</dbReference>
<dbReference type="STRING" id="66420.A0A0N1PHD6"/>